<dbReference type="EMBL" id="DF839583">
    <property type="protein sequence ID" value="GAT44225.1"/>
    <property type="molecule type" value="Genomic_DNA"/>
</dbReference>
<dbReference type="Proteomes" id="UP000815677">
    <property type="component" value="Unassembled WGS sequence"/>
</dbReference>
<name>A0ABQ0KZ78_MYCCL</name>
<evidence type="ECO:0000313" key="3">
    <source>
        <dbReference type="Proteomes" id="UP000815677"/>
    </source>
</evidence>
<sequence length="75" mass="8542">MKARLRATKTRNANRGSSPGFSRSGGRLLVSEVYLRQDCQRRRHTYPERAAATHPSPPAAGLCHRAIRGFLRRRR</sequence>
<gene>
    <name evidence="2" type="ORF">MCHLO_01865</name>
</gene>
<protein>
    <submittedName>
        <fullName evidence="2">Uncharacterized protein</fullName>
    </submittedName>
</protein>
<evidence type="ECO:0000313" key="2">
    <source>
        <dbReference type="EMBL" id="GAT44225.1"/>
    </source>
</evidence>
<organism evidence="2 3">
    <name type="scientific">Mycena chlorophos</name>
    <name type="common">Agaric fungus</name>
    <name type="synonym">Agaricus chlorophos</name>
    <dbReference type="NCBI Taxonomy" id="658473"/>
    <lineage>
        <taxon>Eukaryota</taxon>
        <taxon>Fungi</taxon>
        <taxon>Dikarya</taxon>
        <taxon>Basidiomycota</taxon>
        <taxon>Agaricomycotina</taxon>
        <taxon>Agaricomycetes</taxon>
        <taxon>Agaricomycetidae</taxon>
        <taxon>Agaricales</taxon>
        <taxon>Marasmiineae</taxon>
        <taxon>Mycenaceae</taxon>
        <taxon>Mycena</taxon>
    </lineage>
</organism>
<proteinExistence type="predicted"/>
<feature type="region of interest" description="Disordered" evidence="1">
    <location>
        <begin position="1"/>
        <end position="25"/>
    </location>
</feature>
<accession>A0ABQ0KZ78</accession>
<reference evidence="2" key="1">
    <citation type="submission" date="2014-09" db="EMBL/GenBank/DDBJ databases">
        <title>Genome sequence of the luminous mushroom Mycena chlorophos for searching fungal bioluminescence genes.</title>
        <authorList>
            <person name="Tanaka Y."/>
            <person name="Kasuga D."/>
            <person name="Oba Y."/>
            <person name="Hase S."/>
            <person name="Sato K."/>
            <person name="Oba Y."/>
            <person name="Sakakibara Y."/>
        </authorList>
    </citation>
    <scope>NUCLEOTIDE SEQUENCE</scope>
</reference>
<feature type="compositionally biased region" description="Low complexity" evidence="1">
    <location>
        <begin position="15"/>
        <end position="25"/>
    </location>
</feature>
<keyword evidence="3" id="KW-1185">Reference proteome</keyword>
<evidence type="ECO:0000256" key="1">
    <source>
        <dbReference type="SAM" id="MobiDB-lite"/>
    </source>
</evidence>